<dbReference type="Proteomes" id="UP000249218">
    <property type="component" value="Unassembled WGS sequence"/>
</dbReference>
<proteinExistence type="predicted"/>
<gene>
    <name evidence="2" type="primary">HaOG217063</name>
    <name evidence="2" type="ORF">B5X24_HaOG217063</name>
</gene>
<keyword evidence="3" id="KW-1185">Reference proteome</keyword>
<dbReference type="AlphaFoldDB" id="A0A2W1BV68"/>
<evidence type="ECO:0000313" key="3">
    <source>
        <dbReference type="Proteomes" id="UP000249218"/>
    </source>
</evidence>
<dbReference type="EMBL" id="KZ149894">
    <property type="protein sequence ID" value="PZC78869.1"/>
    <property type="molecule type" value="Genomic_DNA"/>
</dbReference>
<accession>A0A2W1BV68</accession>
<reference evidence="2 3" key="1">
    <citation type="journal article" date="2017" name="BMC Biol.">
        <title>Genomic innovations, transcriptional plasticity and gene loss underlying the evolution and divergence of two highly polyphagous and invasive Helicoverpa pest species.</title>
        <authorList>
            <person name="Pearce S.L."/>
            <person name="Clarke D.F."/>
            <person name="East P.D."/>
            <person name="Elfekih S."/>
            <person name="Gordon K.H."/>
            <person name="Jermiin L.S."/>
            <person name="McGaughran A."/>
            <person name="Oakeshott J.G."/>
            <person name="Papanikolaou A."/>
            <person name="Perera O.P."/>
            <person name="Rane R.V."/>
            <person name="Richards S."/>
            <person name="Tay W.T."/>
            <person name="Walsh T.K."/>
            <person name="Anderson A."/>
            <person name="Anderson C.J."/>
            <person name="Asgari S."/>
            <person name="Board P.G."/>
            <person name="Bretschneider A."/>
            <person name="Campbell P.M."/>
            <person name="Chertemps T."/>
            <person name="Christeller J.T."/>
            <person name="Coppin C.W."/>
            <person name="Downes S.J."/>
            <person name="Duan G."/>
            <person name="Farnsworth C.A."/>
            <person name="Good R.T."/>
            <person name="Han L.B."/>
            <person name="Han Y.C."/>
            <person name="Hatje K."/>
            <person name="Horne I."/>
            <person name="Huang Y.P."/>
            <person name="Hughes D.S."/>
            <person name="Jacquin-Joly E."/>
            <person name="James W."/>
            <person name="Jhangiani S."/>
            <person name="Kollmar M."/>
            <person name="Kuwar S.S."/>
            <person name="Li S."/>
            <person name="Liu N.Y."/>
            <person name="Maibeche M.T."/>
            <person name="Miller J.R."/>
            <person name="Montagne N."/>
            <person name="Perry T."/>
            <person name="Qu J."/>
            <person name="Song S.V."/>
            <person name="Sutton G.G."/>
            <person name="Vogel H."/>
            <person name="Walenz B.P."/>
            <person name="Xu W."/>
            <person name="Zhang H.J."/>
            <person name="Zou Z."/>
            <person name="Batterham P."/>
            <person name="Edwards O.R."/>
            <person name="Feyereisen R."/>
            <person name="Gibbs R.A."/>
            <person name="Heckel D.G."/>
            <person name="McGrath A."/>
            <person name="Robin C."/>
            <person name="Scherer S.E."/>
            <person name="Worley K.C."/>
            <person name="Wu Y.D."/>
        </authorList>
    </citation>
    <scope>NUCLEOTIDE SEQUENCE [LARGE SCALE GENOMIC DNA]</scope>
    <source>
        <strain evidence="2">Harm_GR_Male_#8</strain>
        <tissue evidence="2">Whole organism</tissue>
    </source>
</reference>
<evidence type="ECO:0000313" key="2">
    <source>
        <dbReference type="EMBL" id="PZC78869.1"/>
    </source>
</evidence>
<feature type="region of interest" description="Disordered" evidence="1">
    <location>
        <begin position="23"/>
        <end position="55"/>
    </location>
</feature>
<name>A0A2W1BV68_HELAM</name>
<sequence length="88" mass="10116">MMGRLKNKTLSVARGRASVAASLSSMYAEPEATAGRRQCHTERHTDRSPRASTRPHIDVARDINYYTFLRYHPYIYQAVLTPQIQELH</sequence>
<evidence type="ECO:0000256" key="1">
    <source>
        <dbReference type="SAM" id="MobiDB-lite"/>
    </source>
</evidence>
<protein>
    <submittedName>
        <fullName evidence="2">Uncharacterized protein</fullName>
    </submittedName>
</protein>
<feature type="compositionally biased region" description="Basic and acidic residues" evidence="1">
    <location>
        <begin position="39"/>
        <end position="55"/>
    </location>
</feature>
<organism evidence="2 3">
    <name type="scientific">Helicoverpa armigera</name>
    <name type="common">Cotton bollworm</name>
    <name type="synonym">Heliothis armigera</name>
    <dbReference type="NCBI Taxonomy" id="29058"/>
    <lineage>
        <taxon>Eukaryota</taxon>
        <taxon>Metazoa</taxon>
        <taxon>Ecdysozoa</taxon>
        <taxon>Arthropoda</taxon>
        <taxon>Hexapoda</taxon>
        <taxon>Insecta</taxon>
        <taxon>Pterygota</taxon>
        <taxon>Neoptera</taxon>
        <taxon>Endopterygota</taxon>
        <taxon>Lepidoptera</taxon>
        <taxon>Glossata</taxon>
        <taxon>Ditrysia</taxon>
        <taxon>Noctuoidea</taxon>
        <taxon>Noctuidae</taxon>
        <taxon>Heliothinae</taxon>
        <taxon>Helicoverpa</taxon>
    </lineage>
</organism>